<keyword evidence="1" id="KW-0472">Membrane</keyword>
<protein>
    <submittedName>
        <fullName evidence="2">DUF2809 domain-containing protein</fullName>
    </submittedName>
</protein>
<name>A0AAW4FWF1_9HYPH</name>
<evidence type="ECO:0000256" key="1">
    <source>
        <dbReference type="SAM" id="Phobius"/>
    </source>
</evidence>
<dbReference type="EMBL" id="WXFA01000051">
    <property type="protein sequence ID" value="MBM3095647.1"/>
    <property type="molecule type" value="Genomic_DNA"/>
</dbReference>
<feature type="transmembrane region" description="Helical" evidence="1">
    <location>
        <begin position="61"/>
        <end position="84"/>
    </location>
</feature>
<accession>A0AAW4FWF1</accession>
<dbReference type="Pfam" id="PF10990">
    <property type="entry name" value="DUF2809"/>
    <property type="match status" value="1"/>
</dbReference>
<feature type="transmembrane region" description="Helical" evidence="1">
    <location>
        <begin position="36"/>
        <end position="54"/>
    </location>
</feature>
<dbReference type="Proteomes" id="UP000744980">
    <property type="component" value="Unassembled WGS sequence"/>
</dbReference>
<keyword evidence="3" id="KW-1185">Reference proteome</keyword>
<evidence type="ECO:0000313" key="2">
    <source>
        <dbReference type="EMBL" id="MBM3095647.1"/>
    </source>
</evidence>
<keyword evidence="1" id="KW-0812">Transmembrane</keyword>
<feature type="transmembrane region" description="Helical" evidence="1">
    <location>
        <begin position="104"/>
        <end position="123"/>
    </location>
</feature>
<dbReference type="InterPro" id="IPR021257">
    <property type="entry name" value="DUF2809"/>
</dbReference>
<organism evidence="2 3">
    <name type="scientific">Ensifer canadensis</name>
    <dbReference type="NCBI Taxonomy" id="555315"/>
    <lineage>
        <taxon>Bacteria</taxon>
        <taxon>Pseudomonadati</taxon>
        <taxon>Pseudomonadota</taxon>
        <taxon>Alphaproteobacteria</taxon>
        <taxon>Hyphomicrobiales</taxon>
        <taxon>Rhizobiaceae</taxon>
        <taxon>Sinorhizobium/Ensifer group</taxon>
        <taxon>Ensifer</taxon>
    </lineage>
</organism>
<evidence type="ECO:0000313" key="3">
    <source>
        <dbReference type="Proteomes" id="UP000744980"/>
    </source>
</evidence>
<gene>
    <name evidence="2" type="ORF">GFB56_33565</name>
</gene>
<sequence length="134" mass="14696">MELRFNRTAFLFSILLFVVLVVLATCGAGWGWVRSFSGDVLAVMWVYCTLASAVKARPQLLAGIAFLLGVAIELAQYLAASFDIRISNPVLRIVLGATPDWWDVLAYALGAVLVLAIAMLGRFRHRRHVGAYAL</sequence>
<proteinExistence type="predicted"/>
<keyword evidence="1" id="KW-1133">Transmembrane helix</keyword>
<comment type="caution">
    <text evidence="2">The sequence shown here is derived from an EMBL/GenBank/DDBJ whole genome shotgun (WGS) entry which is preliminary data.</text>
</comment>
<feature type="transmembrane region" description="Helical" evidence="1">
    <location>
        <begin position="9"/>
        <end position="30"/>
    </location>
</feature>
<dbReference type="AlphaFoldDB" id="A0AAW4FWF1"/>
<reference evidence="2 3" key="1">
    <citation type="submission" date="2020-01" db="EMBL/GenBank/DDBJ databases">
        <title>Draft genome assembly of Ensifer adhaerens T173.</title>
        <authorList>
            <person name="Craig J.E."/>
            <person name="Stinchcombe J.R."/>
        </authorList>
    </citation>
    <scope>NUCLEOTIDE SEQUENCE [LARGE SCALE GENOMIC DNA]</scope>
    <source>
        <strain evidence="2 3">T173</strain>
    </source>
</reference>